<dbReference type="Gene3D" id="1.20.1250.20">
    <property type="entry name" value="MFS general substrate transporter like domains"/>
    <property type="match status" value="1"/>
</dbReference>
<dbReference type="PANTHER" id="PTHR23505">
    <property type="entry name" value="SPINSTER"/>
    <property type="match status" value="1"/>
</dbReference>
<dbReference type="OrthoDB" id="64457at2759"/>
<dbReference type="InterPro" id="IPR020846">
    <property type="entry name" value="MFS_dom"/>
</dbReference>
<sequence length="514" mass="55888">MAFHLKLASPCINQINHGYSNVRNLNVRLAPATSPTSSTSLRCCVINVLNYIDRGIVPGAPIQFQWFIHHTLDIAADRVSIYIGLLVSVFIASYSVFICVFGYLSIRRRPFRLAAFGLILLTLSIALCGLARPMKNYYLLLVGRLLSGVGESSFQAVTPSFIDQHAPPHKRTLWLGLFGCAISAGTALGYSYGSLTAQTIGWDWGFYLTAIAMAPLAYMCYTGIPARFDLPMIQETTQPHQDVIADDMRRGSSLTISFLPELWSVMQSPLFLTATFGWAAYSFTLAGLASFGPAILIGSNILDEKYASTAFGGIVVLAGLVGSPLGGFAVDFQCKAQESDADHRLYVVTRQMFVLVSGGVACVFGSAAMMDVAAAFLAFLFGGLVLLFMTQSAFTVCVLLSVTRSRQGFALGLSTFLLHLLGDVPSPILLGYLKDQWAPDCGTVVDEVLDSEVLNPMCSVTGKGGLQRLLFFAYGWLTMTAFFWGLAFLLGRRQLLRPQKRSMFDTAIPMMGSV</sequence>
<evidence type="ECO:0000256" key="7">
    <source>
        <dbReference type="SAM" id="Phobius"/>
    </source>
</evidence>
<feature type="transmembrane region" description="Helical" evidence="7">
    <location>
        <begin position="469"/>
        <end position="491"/>
    </location>
</feature>
<evidence type="ECO:0000256" key="3">
    <source>
        <dbReference type="ARBA" id="ARBA00022692"/>
    </source>
</evidence>
<evidence type="ECO:0000256" key="2">
    <source>
        <dbReference type="ARBA" id="ARBA00022448"/>
    </source>
</evidence>
<feature type="transmembrane region" description="Helical" evidence="7">
    <location>
        <begin position="352"/>
        <end position="370"/>
    </location>
</feature>
<dbReference type="GO" id="GO:0022857">
    <property type="term" value="F:transmembrane transporter activity"/>
    <property type="evidence" value="ECO:0007669"/>
    <property type="project" value="InterPro"/>
</dbReference>
<dbReference type="GeneID" id="20819662"/>
<evidence type="ECO:0000256" key="5">
    <source>
        <dbReference type="ARBA" id="ARBA00023136"/>
    </source>
</evidence>
<feature type="transmembrane region" description="Helical" evidence="7">
    <location>
        <begin position="310"/>
        <end position="332"/>
    </location>
</feature>
<dbReference type="AlphaFoldDB" id="W4FFQ8"/>
<keyword evidence="3 7" id="KW-0812">Transmembrane</keyword>
<evidence type="ECO:0000256" key="1">
    <source>
        <dbReference type="ARBA" id="ARBA00004141"/>
    </source>
</evidence>
<feature type="transmembrane region" description="Helical" evidence="7">
    <location>
        <begin position="81"/>
        <end position="106"/>
    </location>
</feature>
<name>W4FFQ8_APHAT</name>
<dbReference type="Pfam" id="PF07690">
    <property type="entry name" value="MFS_1"/>
    <property type="match status" value="1"/>
</dbReference>
<evidence type="ECO:0000256" key="6">
    <source>
        <dbReference type="ARBA" id="ARBA00024338"/>
    </source>
</evidence>
<feature type="transmembrane region" description="Helical" evidence="7">
    <location>
        <begin position="113"/>
        <end position="132"/>
    </location>
</feature>
<organism evidence="9">
    <name type="scientific">Aphanomyces astaci</name>
    <name type="common">Crayfish plague agent</name>
    <dbReference type="NCBI Taxonomy" id="112090"/>
    <lineage>
        <taxon>Eukaryota</taxon>
        <taxon>Sar</taxon>
        <taxon>Stramenopiles</taxon>
        <taxon>Oomycota</taxon>
        <taxon>Saprolegniomycetes</taxon>
        <taxon>Saprolegniales</taxon>
        <taxon>Verrucalvaceae</taxon>
        <taxon>Aphanomyces</taxon>
    </lineage>
</organism>
<dbReference type="STRING" id="112090.W4FFQ8"/>
<feature type="transmembrane region" description="Helical" evidence="7">
    <location>
        <begin position="204"/>
        <end position="224"/>
    </location>
</feature>
<comment type="subcellular location">
    <subcellularLocation>
        <location evidence="1">Membrane</location>
        <topology evidence="1">Multi-pass membrane protein</topology>
    </subcellularLocation>
</comment>
<dbReference type="EMBL" id="KI913227">
    <property type="protein sequence ID" value="ETV65671.1"/>
    <property type="molecule type" value="Genomic_DNA"/>
</dbReference>
<keyword evidence="5 7" id="KW-0472">Membrane</keyword>
<gene>
    <name evidence="9" type="ORF">H257_17666</name>
</gene>
<feature type="transmembrane region" description="Helical" evidence="7">
    <location>
        <begin position="409"/>
        <end position="430"/>
    </location>
</feature>
<dbReference type="PANTHER" id="PTHR23505:SF79">
    <property type="entry name" value="PROTEIN SPINSTER"/>
    <property type="match status" value="1"/>
</dbReference>
<dbReference type="RefSeq" id="XP_009844835.1">
    <property type="nucleotide sequence ID" value="XM_009846533.1"/>
</dbReference>
<dbReference type="VEuPathDB" id="FungiDB:H257_17666"/>
<evidence type="ECO:0000259" key="8">
    <source>
        <dbReference type="PROSITE" id="PS50850"/>
    </source>
</evidence>
<proteinExistence type="inferred from homology"/>
<keyword evidence="2" id="KW-0813">Transport</keyword>
<evidence type="ECO:0000256" key="4">
    <source>
        <dbReference type="ARBA" id="ARBA00022989"/>
    </source>
</evidence>
<dbReference type="InterPro" id="IPR044770">
    <property type="entry name" value="MFS_spinster-like"/>
</dbReference>
<dbReference type="InterPro" id="IPR011701">
    <property type="entry name" value="MFS"/>
</dbReference>
<dbReference type="GO" id="GO:0016020">
    <property type="term" value="C:membrane"/>
    <property type="evidence" value="ECO:0007669"/>
    <property type="project" value="UniProtKB-SubCell"/>
</dbReference>
<evidence type="ECO:0000313" key="9">
    <source>
        <dbReference type="EMBL" id="ETV65671.1"/>
    </source>
</evidence>
<feature type="transmembrane region" description="Helical" evidence="7">
    <location>
        <begin position="270"/>
        <end position="298"/>
    </location>
</feature>
<dbReference type="PROSITE" id="PS50850">
    <property type="entry name" value="MFS"/>
    <property type="match status" value="1"/>
</dbReference>
<feature type="transmembrane region" description="Helical" evidence="7">
    <location>
        <begin position="376"/>
        <end position="402"/>
    </location>
</feature>
<accession>W4FFQ8</accession>
<reference evidence="9" key="1">
    <citation type="submission" date="2013-12" db="EMBL/GenBank/DDBJ databases">
        <title>The Genome Sequence of Aphanomyces astaci APO3.</title>
        <authorList>
            <consortium name="The Broad Institute Genomics Platform"/>
            <person name="Russ C."/>
            <person name="Tyler B."/>
            <person name="van West P."/>
            <person name="Dieguez-Uribeondo J."/>
            <person name="Young S.K."/>
            <person name="Zeng Q."/>
            <person name="Gargeya S."/>
            <person name="Fitzgerald M."/>
            <person name="Abouelleil A."/>
            <person name="Alvarado L."/>
            <person name="Chapman S.B."/>
            <person name="Gainer-Dewar J."/>
            <person name="Goldberg J."/>
            <person name="Griggs A."/>
            <person name="Gujja S."/>
            <person name="Hansen M."/>
            <person name="Howarth C."/>
            <person name="Imamovic A."/>
            <person name="Ireland A."/>
            <person name="Larimer J."/>
            <person name="McCowan C."/>
            <person name="Murphy C."/>
            <person name="Pearson M."/>
            <person name="Poon T.W."/>
            <person name="Priest M."/>
            <person name="Roberts A."/>
            <person name="Saif S."/>
            <person name="Shea T."/>
            <person name="Sykes S."/>
            <person name="Wortman J."/>
            <person name="Nusbaum C."/>
            <person name="Birren B."/>
        </authorList>
    </citation>
    <scope>NUCLEOTIDE SEQUENCE [LARGE SCALE GENOMIC DNA]</scope>
    <source>
        <strain evidence="9">APO3</strain>
    </source>
</reference>
<feature type="transmembrane region" description="Helical" evidence="7">
    <location>
        <begin position="173"/>
        <end position="192"/>
    </location>
</feature>
<protein>
    <recommendedName>
        <fullName evidence="8">Major facilitator superfamily (MFS) profile domain-containing protein</fullName>
    </recommendedName>
</protein>
<keyword evidence="4 7" id="KW-1133">Transmembrane helix</keyword>
<feature type="domain" description="Major facilitator superfamily (MFS) profile" evidence="8">
    <location>
        <begin position="39"/>
        <end position="493"/>
    </location>
</feature>
<dbReference type="InterPro" id="IPR036259">
    <property type="entry name" value="MFS_trans_sf"/>
</dbReference>
<dbReference type="SUPFAM" id="SSF103473">
    <property type="entry name" value="MFS general substrate transporter"/>
    <property type="match status" value="1"/>
</dbReference>
<comment type="similarity">
    <text evidence="6">Belongs to the major facilitator superfamily. Spinster (TC 2.A.1.49) family.</text>
</comment>